<organism evidence="1 2">
    <name type="scientific">Crepidotus variabilis</name>
    <dbReference type="NCBI Taxonomy" id="179855"/>
    <lineage>
        <taxon>Eukaryota</taxon>
        <taxon>Fungi</taxon>
        <taxon>Dikarya</taxon>
        <taxon>Basidiomycota</taxon>
        <taxon>Agaricomycotina</taxon>
        <taxon>Agaricomycetes</taxon>
        <taxon>Agaricomycetidae</taxon>
        <taxon>Agaricales</taxon>
        <taxon>Agaricineae</taxon>
        <taxon>Crepidotaceae</taxon>
        <taxon>Crepidotus</taxon>
    </lineage>
</organism>
<protein>
    <submittedName>
        <fullName evidence="1">Uncharacterized protein</fullName>
    </submittedName>
</protein>
<evidence type="ECO:0000313" key="2">
    <source>
        <dbReference type="Proteomes" id="UP000807306"/>
    </source>
</evidence>
<sequence length="51" mass="5666">MATVHHLPVEVLSIIFDLLHPAVIEESELKVSVPQQGIITDDSPTEDLKFI</sequence>
<reference evidence="1" key="1">
    <citation type="submission" date="2020-11" db="EMBL/GenBank/DDBJ databases">
        <authorList>
            <consortium name="DOE Joint Genome Institute"/>
            <person name="Ahrendt S."/>
            <person name="Riley R."/>
            <person name="Andreopoulos W."/>
            <person name="Labutti K."/>
            <person name="Pangilinan J."/>
            <person name="Ruiz-Duenas F.J."/>
            <person name="Barrasa J.M."/>
            <person name="Sanchez-Garcia M."/>
            <person name="Camarero S."/>
            <person name="Miyauchi S."/>
            <person name="Serrano A."/>
            <person name="Linde D."/>
            <person name="Babiker R."/>
            <person name="Drula E."/>
            <person name="Ayuso-Fernandez I."/>
            <person name="Pacheco R."/>
            <person name="Padilla G."/>
            <person name="Ferreira P."/>
            <person name="Barriuso J."/>
            <person name="Kellner H."/>
            <person name="Castanera R."/>
            <person name="Alfaro M."/>
            <person name="Ramirez L."/>
            <person name="Pisabarro A.G."/>
            <person name="Kuo A."/>
            <person name="Tritt A."/>
            <person name="Lipzen A."/>
            <person name="He G."/>
            <person name="Yan M."/>
            <person name="Ng V."/>
            <person name="Cullen D."/>
            <person name="Martin F."/>
            <person name="Rosso M.-N."/>
            <person name="Henrissat B."/>
            <person name="Hibbett D."/>
            <person name="Martinez A.T."/>
            <person name="Grigoriev I.V."/>
        </authorList>
    </citation>
    <scope>NUCLEOTIDE SEQUENCE</scope>
    <source>
        <strain evidence="1">CBS 506.95</strain>
    </source>
</reference>
<dbReference type="EMBL" id="MU157868">
    <property type="protein sequence ID" value="KAF9526738.1"/>
    <property type="molecule type" value="Genomic_DNA"/>
</dbReference>
<dbReference type="AlphaFoldDB" id="A0A9P6ED61"/>
<accession>A0A9P6ED61</accession>
<keyword evidence="2" id="KW-1185">Reference proteome</keyword>
<dbReference type="Proteomes" id="UP000807306">
    <property type="component" value="Unassembled WGS sequence"/>
</dbReference>
<name>A0A9P6ED61_9AGAR</name>
<proteinExistence type="predicted"/>
<dbReference type="OrthoDB" id="3001771at2759"/>
<comment type="caution">
    <text evidence="1">The sequence shown here is derived from an EMBL/GenBank/DDBJ whole genome shotgun (WGS) entry which is preliminary data.</text>
</comment>
<gene>
    <name evidence="1" type="ORF">CPB83DRAFT_895898</name>
</gene>
<evidence type="ECO:0000313" key="1">
    <source>
        <dbReference type="EMBL" id="KAF9526738.1"/>
    </source>
</evidence>